<dbReference type="RefSeq" id="WP_193846631.1">
    <property type="nucleotide sequence ID" value="NZ_PRDM01000002.1"/>
</dbReference>
<feature type="transmembrane region" description="Helical" evidence="1">
    <location>
        <begin position="36"/>
        <end position="53"/>
    </location>
</feature>
<keyword evidence="1" id="KW-0472">Membrane</keyword>
<dbReference type="Proteomes" id="UP000640614">
    <property type="component" value="Unassembled WGS sequence"/>
</dbReference>
<keyword evidence="1" id="KW-1133">Transmembrane helix</keyword>
<evidence type="ECO:0000313" key="2">
    <source>
        <dbReference type="EMBL" id="MBE8725381.1"/>
    </source>
</evidence>
<reference evidence="2 3" key="1">
    <citation type="submission" date="2018-07" db="EMBL/GenBank/DDBJ databases">
        <title>Genome assembly of strain KB82.</title>
        <authorList>
            <person name="Kukolya J."/>
            <person name="Horvath B."/>
            <person name="Nagy I."/>
            <person name="Toth A."/>
        </authorList>
    </citation>
    <scope>NUCLEOTIDE SEQUENCE [LARGE SCALE GENOMIC DNA]</scope>
    <source>
        <strain evidence="2 3">Kb82</strain>
    </source>
</reference>
<accession>A0ABR9TJ59</accession>
<gene>
    <name evidence="2" type="ORF">C4F50_10520</name>
</gene>
<evidence type="ECO:0000256" key="1">
    <source>
        <dbReference type="SAM" id="Phobius"/>
    </source>
</evidence>
<keyword evidence="3" id="KW-1185">Reference proteome</keyword>
<protein>
    <recommendedName>
        <fullName evidence="4">PH domain-containing protein</fullName>
    </recommendedName>
</protein>
<comment type="caution">
    <text evidence="2">The sequence shown here is derived from an EMBL/GenBank/DDBJ whole genome shotgun (WGS) entry which is preliminary data.</text>
</comment>
<keyword evidence="1" id="KW-0812">Transmembrane</keyword>
<evidence type="ECO:0000313" key="3">
    <source>
        <dbReference type="Proteomes" id="UP000640614"/>
    </source>
</evidence>
<evidence type="ECO:0008006" key="4">
    <source>
        <dbReference type="Google" id="ProtNLM"/>
    </source>
</evidence>
<dbReference type="EMBL" id="PRDM01000002">
    <property type="protein sequence ID" value="MBE8725381.1"/>
    <property type="molecule type" value="Genomic_DNA"/>
</dbReference>
<proteinExistence type="predicted"/>
<name>A0ABR9TJ59_9FLAO</name>
<sequence length="146" mass="17328">MIFKRNNQYLLYRILLSHILILFIAIGGNLTYTNFLPIWILFVMLPNLMLSFFKNLKTIETNHEEIKLVFNIYFFKRVSESYLYTDIRFTYKDEYEGSNSRGMKFRIYGKDSNKSIISLGGLIDGWSEEKITEIIMELQKKGIEVL</sequence>
<feature type="transmembrane region" description="Helical" evidence="1">
    <location>
        <begin position="12"/>
        <end position="30"/>
    </location>
</feature>
<organism evidence="2 3">
    <name type="scientific">Flavobacterium hungaricum</name>
    <dbReference type="NCBI Taxonomy" id="2082725"/>
    <lineage>
        <taxon>Bacteria</taxon>
        <taxon>Pseudomonadati</taxon>
        <taxon>Bacteroidota</taxon>
        <taxon>Flavobacteriia</taxon>
        <taxon>Flavobacteriales</taxon>
        <taxon>Flavobacteriaceae</taxon>
        <taxon>Flavobacterium</taxon>
    </lineage>
</organism>